<accession>A0A9X2NMI4</accession>
<dbReference type="RefSeq" id="WP_257926980.1">
    <property type="nucleotide sequence ID" value="NZ_JAMXQV010000045.1"/>
</dbReference>
<evidence type="ECO:0000259" key="1">
    <source>
        <dbReference type="Pfam" id="PF13676"/>
    </source>
</evidence>
<dbReference type="AlphaFoldDB" id="A0A9X2NMI4"/>
<dbReference type="InterPro" id="IPR035897">
    <property type="entry name" value="Toll_tir_struct_dom_sf"/>
</dbReference>
<organism evidence="2 3">
    <name type="scientific">Amycolatopsis iheyensis</name>
    <dbReference type="NCBI Taxonomy" id="2945988"/>
    <lineage>
        <taxon>Bacteria</taxon>
        <taxon>Bacillati</taxon>
        <taxon>Actinomycetota</taxon>
        <taxon>Actinomycetes</taxon>
        <taxon>Pseudonocardiales</taxon>
        <taxon>Pseudonocardiaceae</taxon>
        <taxon>Amycolatopsis</taxon>
    </lineage>
</organism>
<dbReference type="Pfam" id="PF13676">
    <property type="entry name" value="TIR_2"/>
    <property type="match status" value="1"/>
</dbReference>
<evidence type="ECO:0000313" key="2">
    <source>
        <dbReference type="EMBL" id="MCR6490416.1"/>
    </source>
</evidence>
<dbReference type="InterPro" id="IPR000157">
    <property type="entry name" value="TIR_dom"/>
</dbReference>
<dbReference type="Gene3D" id="3.40.50.10140">
    <property type="entry name" value="Toll/interleukin-1 receptor homology (TIR) domain"/>
    <property type="match status" value="1"/>
</dbReference>
<dbReference type="GO" id="GO:0007165">
    <property type="term" value="P:signal transduction"/>
    <property type="evidence" value="ECO:0007669"/>
    <property type="project" value="InterPro"/>
</dbReference>
<name>A0A9X2NMI4_9PSEU</name>
<keyword evidence="3" id="KW-1185">Reference proteome</keyword>
<comment type="caution">
    <text evidence="2">The sequence shown here is derived from an EMBL/GenBank/DDBJ whole genome shotgun (WGS) entry which is preliminary data.</text>
</comment>
<feature type="domain" description="TIR" evidence="1">
    <location>
        <begin position="13"/>
        <end position="125"/>
    </location>
</feature>
<proteinExistence type="predicted"/>
<dbReference type="EMBL" id="JAMXQV010000045">
    <property type="protein sequence ID" value="MCR6490416.1"/>
    <property type="molecule type" value="Genomic_DNA"/>
</dbReference>
<dbReference type="Proteomes" id="UP001144096">
    <property type="component" value="Unassembled WGS sequence"/>
</dbReference>
<gene>
    <name evidence="2" type="ORF">M8542_47190</name>
</gene>
<sequence length="321" mass="34928">MAESATRVERYDFCLSFAARQRAYAEEVAQLLRAAGLRVFYDFFESADLLGVDLYAHLDEIYNRGSRYCVLFASEDYLRRAWTGHERVSAQYRAFRSPSAYVLPVRFDDTEIPGLRGTIGHADARVLSPAAVVRLLIAKLESDAQCASLPATVLVLAGEGRDDVLKAALERCGLTLPPELVLGSPARTVVVVPESVLPVVDVTTTLVSELETAAARRPGTRLRIAVHRGEVPTARLGGCVDVTAAAEAAVSSAVSEVFDARPRAHCVMVVTQRVYDQVIRHGRGGSNPRLYELVVTTDGTGLHVRVPGYPPMRRPSPDGRA</sequence>
<evidence type="ECO:0000313" key="3">
    <source>
        <dbReference type="Proteomes" id="UP001144096"/>
    </source>
</evidence>
<protein>
    <submittedName>
        <fullName evidence="2">TIR domain-containing protein</fullName>
    </submittedName>
</protein>
<dbReference type="SUPFAM" id="SSF52200">
    <property type="entry name" value="Toll/Interleukin receptor TIR domain"/>
    <property type="match status" value="1"/>
</dbReference>
<reference evidence="2" key="1">
    <citation type="submission" date="2022-06" db="EMBL/GenBank/DDBJ databases">
        <title>Amycolatopsis iheyaensis sp. nov., a new species of the genus Amycolatopsis isolated from soil in Iheya island, Japan.</title>
        <authorList>
            <person name="Ngamcharungchit C."/>
            <person name="Kanto H."/>
            <person name="Take A."/>
            <person name="Intra B."/>
            <person name="Matsumoto A."/>
            <person name="Panbangred W."/>
            <person name="Inahashi Y."/>
        </authorList>
    </citation>
    <scope>NUCLEOTIDE SEQUENCE</scope>
    <source>
        <strain evidence="2">OK19-0408</strain>
    </source>
</reference>